<comment type="caution">
    <text evidence="8">The sequence shown here is derived from an EMBL/GenBank/DDBJ whole genome shotgun (WGS) entry which is preliminary data.</text>
</comment>
<dbReference type="PROSITE" id="PS50045">
    <property type="entry name" value="SIGMA54_INTERACT_4"/>
    <property type="match status" value="1"/>
</dbReference>
<keyword evidence="9" id="KW-1185">Reference proteome</keyword>
<gene>
    <name evidence="8" type="ORF">QTN89_22285</name>
</gene>
<dbReference type="PROSITE" id="PS00676">
    <property type="entry name" value="SIGMA54_INTERACT_2"/>
    <property type="match status" value="1"/>
</dbReference>
<dbReference type="Gene3D" id="3.40.50.300">
    <property type="entry name" value="P-loop containing nucleotide triphosphate hydrolases"/>
    <property type="match status" value="1"/>
</dbReference>
<feature type="domain" description="Sigma-54 factor interaction" evidence="7">
    <location>
        <begin position="335"/>
        <end position="564"/>
    </location>
</feature>
<dbReference type="Pfam" id="PF00158">
    <property type="entry name" value="Sigma54_activat"/>
    <property type="match status" value="1"/>
</dbReference>
<dbReference type="RefSeq" id="WP_289165883.1">
    <property type="nucleotide sequence ID" value="NZ_JASZZN010000019.1"/>
</dbReference>
<evidence type="ECO:0000256" key="6">
    <source>
        <dbReference type="SAM" id="MobiDB-lite"/>
    </source>
</evidence>
<evidence type="ECO:0000256" key="1">
    <source>
        <dbReference type="ARBA" id="ARBA00022741"/>
    </source>
</evidence>
<evidence type="ECO:0000256" key="5">
    <source>
        <dbReference type="ARBA" id="ARBA00023163"/>
    </source>
</evidence>
<dbReference type="InterPro" id="IPR025944">
    <property type="entry name" value="Sigma_54_int_dom_CS"/>
</dbReference>
<evidence type="ECO:0000256" key="4">
    <source>
        <dbReference type="ARBA" id="ARBA00023125"/>
    </source>
</evidence>
<reference evidence="8 9" key="1">
    <citation type="submission" date="2023-06" db="EMBL/GenBank/DDBJ databases">
        <title>Roseiconus lacunae JC819 isolated from Gulf of Mannar region, Tamil Nadu.</title>
        <authorList>
            <person name="Pk S."/>
            <person name="Ch S."/>
            <person name="Ch V.R."/>
        </authorList>
    </citation>
    <scope>NUCLEOTIDE SEQUENCE [LARGE SCALE GENOMIC DNA]</scope>
    <source>
        <strain evidence="8 9">JC819</strain>
    </source>
</reference>
<accession>A0ABT7PNW1</accession>
<sequence length="738" mass="83006">MERSVDALENGYALLREPRGLGEFFEYCKERGILPGSSTQKAARDLLDGRLSELVFDIGEMKKKLGSNTGDKVEAASTFEHSDIDNCFWPVLFYKPDRSGPNEERRCWTWPPSADFVKHRLGSIARAEDRDSIYLPTIRRDVYREDRAGFPSNLVLKAAHHFQGYGNDRVISELGEGVGVGCFRDQIIANYHAHNESRDAPERYYDLLLGVVSGIQITVEGIEVRDEAANVEATKRRKGLLVLCSPFHSFFHLLAGCDSPVSDKALSNIDRSDAGVGIADLVIQVNNKFEGTNGPRILNTVGSLYGTVHNLESEVKIEKARRMRAETQAMNEDEIIGKCDAISKVRLQIAEVAQTDSIIAIGGETGTGKTLIAGHIHAGSSRCSDPFLYQNCAAIPEDLLDSQLFGHEIGAFTGAVNQHIGLFERANGGTLFLDEIGEMSLQLQAKLLDVVETGAFNRMNGRDRIRTDVRILTATHRDLRAMVSEGTFREDLYYRIMVVPIELPPLRERGDDVFAIAEYILQSMCEKRGIKSPGFTQEARDAILTHPWPGNIRELRNAIERGLIYCKDASMDSCHLAIESAPGKDKSEQQPNSRNQGLSAQAIGVHSEKREETDENVRQEYEKKLSDQQRFFDSLELTIPEKGADKHELKKFRRDLALHLEAAMAQSPPDLPWSRLFDEAEAISFVKDDQGSLEEVKNFWNKHDLRFFRKNGKETGRKRLFYVELILLIRGEIDRKYK</sequence>
<feature type="region of interest" description="Disordered" evidence="6">
    <location>
        <begin position="581"/>
        <end position="622"/>
    </location>
</feature>
<dbReference type="SUPFAM" id="SSF52540">
    <property type="entry name" value="P-loop containing nucleoside triphosphate hydrolases"/>
    <property type="match status" value="1"/>
</dbReference>
<dbReference type="PANTHER" id="PTHR32071">
    <property type="entry name" value="TRANSCRIPTIONAL REGULATORY PROTEIN"/>
    <property type="match status" value="1"/>
</dbReference>
<dbReference type="InterPro" id="IPR003593">
    <property type="entry name" value="AAA+_ATPase"/>
</dbReference>
<evidence type="ECO:0000313" key="9">
    <source>
        <dbReference type="Proteomes" id="UP001239462"/>
    </source>
</evidence>
<dbReference type="InterPro" id="IPR027417">
    <property type="entry name" value="P-loop_NTPase"/>
</dbReference>
<evidence type="ECO:0000313" key="8">
    <source>
        <dbReference type="EMBL" id="MDM4018195.1"/>
    </source>
</evidence>
<keyword evidence="2" id="KW-0067">ATP-binding</keyword>
<dbReference type="Pfam" id="PF25601">
    <property type="entry name" value="AAA_lid_14"/>
    <property type="match status" value="1"/>
</dbReference>
<evidence type="ECO:0000259" key="7">
    <source>
        <dbReference type="PROSITE" id="PS50045"/>
    </source>
</evidence>
<proteinExistence type="predicted"/>
<keyword evidence="3" id="KW-0805">Transcription regulation</keyword>
<dbReference type="InterPro" id="IPR002078">
    <property type="entry name" value="Sigma_54_int"/>
</dbReference>
<feature type="compositionally biased region" description="Basic and acidic residues" evidence="6">
    <location>
        <begin position="606"/>
        <end position="622"/>
    </location>
</feature>
<organism evidence="8 9">
    <name type="scientific">Roseiconus lacunae</name>
    <dbReference type="NCBI Taxonomy" id="2605694"/>
    <lineage>
        <taxon>Bacteria</taxon>
        <taxon>Pseudomonadati</taxon>
        <taxon>Planctomycetota</taxon>
        <taxon>Planctomycetia</taxon>
        <taxon>Pirellulales</taxon>
        <taxon>Pirellulaceae</taxon>
        <taxon>Roseiconus</taxon>
    </lineage>
</organism>
<dbReference type="PROSITE" id="PS00688">
    <property type="entry name" value="SIGMA54_INTERACT_3"/>
    <property type="match status" value="1"/>
</dbReference>
<dbReference type="EMBL" id="JASZZN010000019">
    <property type="protein sequence ID" value="MDM4018195.1"/>
    <property type="molecule type" value="Genomic_DNA"/>
</dbReference>
<keyword evidence="5" id="KW-0804">Transcription</keyword>
<protein>
    <submittedName>
        <fullName evidence="8">Sigma-54 dependent transcriptional regulator</fullName>
    </submittedName>
</protein>
<feature type="compositionally biased region" description="Polar residues" evidence="6">
    <location>
        <begin position="589"/>
        <end position="599"/>
    </location>
</feature>
<dbReference type="Proteomes" id="UP001239462">
    <property type="component" value="Unassembled WGS sequence"/>
</dbReference>
<keyword evidence="4" id="KW-0238">DNA-binding</keyword>
<keyword evidence="1" id="KW-0547">Nucleotide-binding</keyword>
<name>A0ABT7PNW1_9BACT</name>
<dbReference type="CDD" id="cd00009">
    <property type="entry name" value="AAA"/>
    <property type="match status" value="1"/>
</dbReference>
<dbReference type="PANTHER" id="PTHR32071:SF57">
    <property type="entry name" value="C4-DICARBOXYLATE TRANSPORT TRANSCRIPTIONAL REGULATORY PROTEIN DCTD"/>
    <property type="match status" value="1"/>
</dbReference>
<evidence type="ECO:0000256" key="3">
    <source>
        <dbReference type="ARBA" id="ARBA00023015"/>
    </source>
</evidence>
<dbReference type="InterPro" id="IPR058031">
    <property type="entry name" value="AAA_lid_NorR"/>
</dbReference>
<dbReference type="Gene3D" id="1.10.8.60">
    <property type="match status" value="1"/>
</dbReference>
<dbReference type="InterPro" id="IPR025943">
    <property type="entry name" value="Sigma_54_int_dom_ATP-bd_2"/>
</dbReference>
<dbReference type="SMART" id="SM00382">
    <property type="entry name" value="AAA"/>
    <property type="match status" value="1"/>
</dbReference>
<evidence type="ECO:0000256" key="2">
    <source>
        <dbReference type="ARBA" id="ARBA00022840"/>
    </source>
</evidence>